<dbReference type="PROSITE" id="PS50878">
    <property type="entry name" value="RT_POL"/>
    <property type="match status" value="1"/>
</dbReference>
<dbReference type="PANTHER" id="PTHR21301:SF10">
    <property type="entry name" value="REVERSE TRANSCRIPTASE DOMAIN-CONTAINING PROTEIN"/>
    <property type="match status" value="1"/>
</dbReference>
<evidence type="ECO:0000313" key="3">
    <source>
        <dbReference type="Proteomes" id="UP000663865"/>
    </source>
</evidence>
<gene>
    <name evidence="2" type="ORF">KIK155_LOCUS5604</name>
</gene>
<evidence type="ECO:0000259" key="1">
    <source>
        <dbReference type="PROSITE" id="PS50878"/>
    </source>
</evidence>
<proteinExistence type="predicted"/>
<sequence length="602" mass="70820">MSLTDEERRILNYGPKFVPANPKQALDRLESEIRIMKDKVAEAWRRETRTVGRNPILVENFANRLEDELRNKISEGKGRDKLVEKTLEHFKSEQKKGKIIFRQTDKSKVFHVDRPETYIEKSIAYMKKTDAYQEIENSPLVTMIDKTEQLLKDLVNRKLLPGKYFEKLKPNPIDAELPHLYYNPKDHKVGEPLRPIVSGMKSPTQKISAFLDQIIRPIFDKLTPYSLRNSIDFVKFLKKHGTTDQTLLYTFDITDLYTMIPQQESILAICEMLGENKINKVNGEIPINTVRILFRHVLKNAYFALQLPGEKVKYYKQIRGGPMGSECTQVLADVYMRKWEKNFREKQEREGELYFRFRDDIFLTTKKSKVEMDKELIELGKVDKNIGLTFETGPHVDYLDVRVQVETPNFRTRINRKLAAQPYILPFNSAHPPHVMKNIPFSAILRAVRICSHRDNLEEEIEKDKITLLLNKYPPKFIDQHFQRFFETLTGQRDKKLILSERHSEFRDKVLEVEWNKKEKPGINFNKDILLHFTYTPKLALFGSRFHQIWQEIFEDTPLRDIPVIFAHRLTDNLKSILVHKKPPKEAIKALVTELELDENKN</sequence>
<evidence type="ECO:0000313" key="2">
    <source>
        <dbReference type="EMBL" id="CAF3373274.1"/>
    </source>
</evidence>
<name>A0A817XWF3_9BILA</name>
<organism evidence="2 3">
    <name type="scientific">Rotaria socialis</name>
    <dbReference type="NCBI Taxonomy" id="392032"/>
    <lineage>
        <taxon>Eukaryota</taxon>
        <taxon>Metazoa</taxon>
        <taxon>Spiralia</taxon>
        <taxon>Gnathifera</taxon>
        <taxon>Rotifera</taxon>
        <taxon>Eurotatoria</taxon>
        <taxon>Bdelloidea</taxon>
        <taxon>Philodinida</taxon>
        <taxon>Philodinidae</taxon>
        <taxon>Rotaria</taxon>
    </lineage>
</organism>
<comment type="caution">
    <text evidence="2">The sequence shown here is derived from an EMBL/GenBank/DDBJ whole genome shotgun (WGS) entry which is preliminary data.</text>
</comment>
<dbReference type="PANTHER" id="PTHR21301">
    <property type="entry name" value="REVERSE TRANSCRIPTASE"/>
    <property type="match status" value="1"/>
</dbReference>
<feature type="domain" description="Reverse transcriptase" evidence="1">
    <location>
        <begin position="164"/>
        <end position="425"/>
    </location>
</feature>
<accession>A0A817XWF3</accession>
<dbReference type="AlphaFoldDB" id="A0A817XWF3"/>
<reference evidence="2" key="1">
    <citation type="submission" date="2021-02" db="EMBL/GenBank/DDBJ databases">
        <authorList>
            <person name="Nowell W R."/>
        </authorList>
    </citation>
    <scope>NUCLEOTIDE SEQUENCE</scope>
</reference>
<dbReference type="InterPro" id="IPR058912">
    <property type="entry name" value="HTH_animal"/>
</dbReference>
<dbReference type="Pfam" id="PF26215">
    <property type="entry name" value="HTH_animal"/>
    <property type="match status" value="1"/>
</dbReference>
<protein>
    <recommendedName>
        <fullName evidence="1">Reverse transcriptase domain-containing protein</fullName>
    </recommendedName>
</protein>
<dbReference type="InterPro" id="IPR000477">
    <property type="entry name" value="RT_dom"/>
</dbReference>
<dbReference type="Proteomes" id="UP000663865">
    <property type="component" value="Unassembled WGS sequence"/>
</dbReference>
<dbReference type="EMBL" id="CAJNYV010000647">
    <property type="protein sequence ID" value="CAF3373274.1"/>
    <property type="molecule type" value="Genomic_DNA"/>
</dbReference>